<dbReference type="Pfam" id="PF01433">
    <property type="entry name" value="Peptidase_M1"/>
    <property type="match status" value="1"/>
</dbReference>
<dbReference type="Gene3D" id="3.30.2010.30">
    <property type="match status" value="1"/>
</dbReference>
<dbReference type="SUPFAM" id="SSF55486">
    <property type="entry name" value="Metalloproteases ('zincins'), catalytic domain"/>
    <property type="match status" value="1"/>
</dbReference>
<dbReference type="CDD" id="cd09600">
    <property type="entry name" value="M1_APN"/>
    <property type="match status" value="1"/>
</dbReference>
<dbReference type="Gene3D" id="1.10.390.10">
    <property type="entry name" value="Neutral Protease Domain 2"/>
    <property type="match status" value="1"/>
</dbReference>
<evidence type="ECO:0000256" key="12">
    <source>
        <dbReference type="NCBIfam" id="TIGR02414"/>
    </source>
</evidence>
<evidence type="ECO:0000259" key="16">
    <source>
        <dbReference type="Pfam" id="PF17900"/>
    </source>
</evidence>
<comment type="caution">
    <text evidence="17">The sequence shown here is derived from an EMBL/GenBank/DDBJ whole genome shotgun (WGS) entry which is preliminary data.</text>
</comment>
<evidence type="ECO:0000256" key="4">
    <source>
        <dbReference type="ARBA" id="ARBA00012564"/>
    </source>
</evidence>
<dbReference type="InterPro" id="IPR035414">
    <property type="entry name" value="Peptidase_M1_pepN_Ig-like"/>
</dbReference>
<evidence type="ECO:0000256" key="1">
    <source>
        <dbReference type="ARBA" id="ARBA00000098"/>
    </source>
</evidence>
<dbReference type="EMBL" id="JAUCBP010000007">
    <property type="protein sequence ID" value="MDM7860880.1"/>
    <property type="molecule type" value="Genomic_DNA"/>
</dbReference>
<evidence type="ECO:0000256" key="6">
    <source>
        <dbReference type="ARBA" id="ARBA00022438"/>
    </source>
</evidence>
<dbReference type="Gene3D" id="2.60.40.1840">
    <property type="match status" value="1"/>
</dbReference>
<keyword evidence="11" id="KW-0482">Metalloprotease</keyword>
<dbReference type="PANTHER" id="PTHR46322">
    <property type="entry name" value="PUROMYCIN-SENSITIVE AMINOPEPTIDASE"/>
    <property type="match status" value="1"/>
</dbReference>
<sequence>MSIKAAKRREDYLPPDFTVDHIDLKIVLAADATSVSAVLQVTRIGSHERPLCLDGEQLTLKSVEVDGIAWTDYQLSETALTINGVPDSFVLSTVVEIAPAHNTSLEGLYLSDGAFCTQCEAEGFRKITYFLDRPDVLSMYDVTITAPQDEYPQLLSNGNKLASGHNDDGTHWVKWQDPHRKPCYLFALVAGDFDLLTDEFTTQSGRVVALELYVDKGKLNRGQHALDSLKRAMRWDEEVFGLEYDLDVYMIVAVDFFNMGAMENKGLNVFNSKFVLADSETATDDDYFNIESVIAHEYFHNWTGNRVTCRDWFQLSLKEGLTVFRDQIFSETFNSPLATRIKQVKVIREHQFAEDAGPMSHPIRPDEVIEMNNFYTVTVYDKGAEVIRMLWTLLTPEGFKRGMRFYFDRHDGQAVTCDDFVNAMQDANDIDLSLFKRWYGQSGTPRISIAQHGDKLTIGQHTPATADQASKQALLIPLQLEMVPSNGQGESVQLTVALKSETQEVLLPVSSGNRVLSVNSGFSAPVIVEQQASLAELGSILSFAKSDFDRWEASQALFKQAMLANMEGDASVINETAQLMAQFITAEQRNLALLSEVLIPPSVESLVAGLEQVNVDALLNSHKAVYKRVAIECAPMLEKLLAALVLRDEYAYTPEQIVQRKALNTLLKLYSQCQDTSDMLTTLFTNADNMTDTLTALQAAQLGNQSTFESLMQQFEERWQDDPLVLDKWFALHATTERPDILARLQLLMEHKQYTLKNPNRIRAILGSFAFYNTAGLHLSDGSGYRFFTDHLLAIDPVNPQVAARIVTPLLSWRKFDSDRQDKIKFHLTRILDNPQISSDLFEKVSKSLAQ</sequence>
<dbReference type="Gene3D" id="1.25.50.10">
    <property type="entry name" value="Peptidase M1, alanyl aminopeptidase, C-terminal domain"/>
    <property type="match status" value="1"/>
</dbReference>
<dbReference type="NCBIfam" id="TIGR02414">
    <property type="entry name" value="pepN_proteo"/>
    <property type="match status" value="1"/>
</dbReference>
<keyword evidence="18" id="KW-1185">Reference proteome</keyword>
<keyword evidence="7" id="KW-0645">Protease</keyword>
<dbReference type="InterPro" id="IPR024601">
    <property type="entry name" value="Peptidase_M1_pepN_C"/>
</dbReference>
<protein>
    <recommendedName>
        <fullName evidence="5 12">Aminopeptidase N</fullName>
        <ecNumber evidence="4 12">3.4.11.2</ecNumber>
    </recommendedName>
</protein>
<evidence type="ECO:0000256" key="7">
    <source>
        <dbReference type="ARBA" id="ARBA00022670"/>
    </source>
</evidence>
<feature type="domain" description="Aminopeptidase N-like N-terminal" evidence="16">
    <location>
        <begin position="95"/>
        <end position="185"/>
    </location>
</feature>
<comment type="cofactor">
    <cofactor evidence="2">
        <name>Zn(2+)</name>
        <dbReference type="ChEBI" id="CHEBI:29105"/>
    </cofactor>
</comment>
<organism evidence="17 18">
    <name type="scientific">Alteromonas arenosi</name>
    <dbReference type="NCBI Taxonomy" id="3055817"/>
    <lineage>
        <taxon>Bacteria</taxon>
        <taxon>Pseudomonadati</taxon>
        <taxon>Pseudomonadota</taxon>
        <taxon>Gammaproteobacteria</taxon>
        <taxon>Alteromonadales</taxon>
        <taxon>Alteromonadaceae</taxon>
        <taxon>Alteromonas/Salinimonas group</taxon>
        <taxon>Alteromonas</taxon>
    </lineage>
</organism>
<feature type="domain" description="Peptidase M1 membrane alanine aminopeptidase" evidence="13">
    <location>
        <begin position="225"/>
        <end position="438"/>
    </location>
</feature>
<gene>
    <name evidence="17" type="primary">pepN</name>
    <name evidence="17" type="ORF">QTP81_09760</name>
</gene>
<dbReference type="InterPro" id="IPR037144">
    <property type="entry name" value="Peptidase_M1_pepN_C_sf"/>
</dbReference>
<feature type="domain" description="Peptidase M1 alanyl aminopeptidase Ig-like fold" evidence="14">
    <location>
        <begin position="443"/>
        <end position="530"/>
    </location>
</feature>
<evidence type="ECO:0000313" key="18">
    <source>
        <dbReference type="Proteomes" id="UP001234343"/>
    </source>
</evidence>
<accession>A0ABT7SXI8</accession>
<dbReference type="PRINTS" id="PR00756">
    <property type="entry name" value="ALADIPTASE"/>
</dbReference>
<evidence type="ECO:0000256" key="8">
    <source>
        <dbReference type="ARBA" id="ARBA00022723"/>
    </source>
</evidence>
<dbReference type="InterPro" id="IPR038438">
    <property type="entry name" value="PepN_Ig-like_sf"/>
</dbReference>
<dbReference type="Proteomes" id="UP001234343">
    <property type="component" value="Unassembled WGS sequence"/>
</dbReference>
<dbReference type="InterPro" id="IPR014782">
    <property type="entry name" value="Peptidase_M1_dom"/>
</dbReference>
<evidence type="ECO:0000256" key="3">
    <source>
        <dbReference type="ARBA" id="ARBA00010136"/>
    </source>
</evidence>
<dbReference type="PANTHER" id="PTHR46322:SF1">
    <property type="entry name" value="PUROMYCIN-SENSITIVE AMINOPEPTIDASE"/>
    <property type="match status" value="1"/>
</dbReference>
<proteinExistence type="inferred from homology"/>
<dbReference type="InterPro" id="IPR045357">
    <property type="entry name" value="Aminopeptidase_N-like_N"/>
</dbReference>
<keyword evidence="8" id="KW-0479">Metal-binding</keyword>
<evidence type="ECO:0000259" key="13">
    <source>
        <dbReference type="Pfam" id="PF01433"/>
    </source>
</evidence>
<evidence type="ECO:0000256" key="11">
    <source>
        <dbReference type="ARBA" id="ARBA00023049"/>
    </source>
</evidence>
<keyword evidence="6 17" id="KW-0031">Aminopeptidase</keyword>
<feature type="domain" description="Peptidase M1 alanyl aminopeptidase C-terminal" evidence="15">
    <location>
        <begin position="536"/>
        <end position="850"/>
    </location>
</feature>
<dbReference type="Pfam" id="PF17900">
    <property type="entry name" value="Peptidase_M1_N"/>
    <property type="match status" value="1"/>
</dbReference>
<dbReference type="InterPro" id="IPR012779">
    <property type="entry name" value="Peptidase_M1_pepN"/>
</dbReference>
<evidence type="ECO:0000259" key="15">
    <source>
        <dbReference type="Pfam" id="PF17432"/>
    </source>
</evidence>
<evidence type="ECO:0000259" key="14">
    <source>
        <dbReference type="Pfam" id="PF11940"/>
    </source>
</evidence>
<keyword evidence="9 17" id="KW-0378">Hydrolase</keyword>
<evidence type="ECO:0000256" key="9">
    <source>
        <dbReference type="ARBA" id="ARBA00022801"/>
    </source>
</evidence>
<dbReference type="GO" id="GO:0016285">
    <property type="term" value="F:alanyl aminopeptidase activity"/>
    <property type="evidence" value="ECO:0007669"/>
    <property type="project" value="UniProtKB-EC"/>
</dbReference>
<reference evidence="17 18" key="1">
    <citation type="submission" date="2023-06" db="EMBL/GenBank/DDBJ databases">
        <title>Alteromonas sp. ASW11-36 isolated from intertidal sand.</title>
        <authorList>
            <person name="Li Y."/>
        </authorList>
    </citation>
    <scope>NUCLEOTIDE SEQUENCE [LARGE SCALE GENOMIC DNA]</scope>
    <source>
        <strain evidence="17 18">ASW11-36</strain>
    </source>
</reference>
<dbReference type="EC" id="3.4.11.2" evidence="4 12"/>
<dbReference type="Gene3D" id="2.60.40.1730">
    <property type="entry name" value="tricorn interacting facor f3 domain"/>
    <property type="match status" value="1"/>
</dbReference>
<dbReference type="Pfam" id="PF11940">
    <property type="entry name" value="DUF3458"/>
    <property type="match status" value="1"/>
</dbReference>
<evidence type="ECO:0000313" key="17">
    <source>
        <dbReference type="EMBL" id="MDM7860880.1"/>
    </source>
</evidence>
<name>A0ABT7SXI8_9ALTE</name>
<dbReference type="InterPro" id="IPR001930">
    <property type="entry name" value="Peptidase_M1"/>
</dbReference>
<dbReference type="InterPro" id="IPR042097">
    <property type="entry name" value="Aminopeptidase_N-like_N_sf"/>
</dbReference>
<keyword evidence="10" id="KW-0862">Zinc</keyword>
<evidence type="ECO:0000256" key="2">
    <source>
        <dbReference type="ARBA" id="ARBA00001947"/>
    </source>
</evidence>
<comment type="catalytic activity">
    <reaction evidence="1">
        <text>Release of an N-terminal amino acid, Xaa-|-Yaa- from a peptide, amide or arylamide. Xaa is preferably Ala, but may be most amino acids including Pro (slow action). When a terminal hydrophobic residue is followed by a prolyl residue, the two may be released as an intact Xaa-Pro dipeptide.</text>
        <dbReference type="EC" id="3.4.11.2"/>
    </reaction>
</comment>
<dbReference type="Pfam" id="PF17432">
    <property type="entry name" value="DUF3458_C"/>
    <property type="match status" value="1"/>
</dbReference>
<evidence type="ECO:0000256" key="5">
    <source>
        <dbReference type="ARBA" id="ARBA00015611"/>
    </source>
</evidence>
<comment type="similarity">
    <text evidence="3">Belongs to the peptidase M1 family.</text>
</comment>
<dbReference type="SUPFAM" id="SSF63737">
    <property type="entry name" value="Leukotriene A4 hydrolase N-terminal domain"/>
    <property type="match status" value="1"/>
</dbReference>
<dbReference type="RefSeq" id="WP_289365165.1">
    <property type="nucleotide sequence ID" value="NZ_JAUCBP010000007.1"/>
</dbReference>
<dbReference type="InterPro" id="IPR027268">
    <property type="entry name" value="Peptidase_M4/M1_CTD_sf"/>
</dbReference>
<evidence type="ECO:0000256" key="10">
    <source>
        <dbReference type="ARBA" id="ARBA00022833"/>
    </source>
</evidence>